<dbReference type="PROSITE" id="PS50878">
    <property type="entry name" value="RT_POL"/>
    <property type="match status" value="1"/>
</dbReference>
<gene>
    <name evidence="2" type="ordered locus">sce6637</name>
</gene>
<sequence>MRQRMGRCRARSCRLCWATSTFTTCSTCGSSARSNRGSWARPPLIRYADDFIIGFEREDDAKRVTEVLPRRFERYGLKLHPDKTRLLPFGRPDNGQPGGKGPATFDFLGFTHYWRRSRAGRWMPSMKTRKARLRRAITAVADFCRRHRHRPVKEQHAALTRRIVGHRNYFGVNGNLRSIALLIRTTERAWHKWLCRRSQRAHLNWKRFQELLRDFPLPRPQIRVQIWTSP</sequence>
<name>A9GPU1_SORC5</name>
<proteinExistence type="predicted"/>
<dbReference type="HOGENOM" id="CLU_013584_6_1_7"/>
<keyword evidence="3" id="KW-1185">Reference proteome</keyword>
<dbReference type="InterPro" id="IPR000477">
    <property type="entry name" value="RT_dom"/>
</dbReference>
<dbReference type="AlphaFoldDB" id="A9GPU1"/>
<accession>A9GPU1</accession>
<evidence type="ECO:0000313" key="2">
    <source>
        <dbReference type="EMBL" id="CAN96806.1"/>
    </source>
</evidence>
<dbReference type="GO" id="GO:0003964">
    <property type="term" value="F:RNA-directed DNA polymerase activity"/>
    <property type="evidence" value="ECO:0007669"/>
    <property type="project" value="UniProtKB-KW"/>
</dbReference>
<dbReference type="InterPro" id="IPR043502">
    <property type="entry name" value="DNA/RNA_pol_sf"/>
</dbReference>
<dbReference type="RefSeq" id="WP_012239250.1">
    <property type="nucleotide sequence ID" value="NC_010162.1"/>
</dbReference>
<evidence type="ECO:0000313" key="3">
    <source>
        <dbReference type="Proteomes" id="UP000002139"/>
    </source>
</evidence>
<evidence type="ECO:0000259" key="1">
    <source>
        <dbReference type="PROSITE" id="PS50878"/>
    </source>
</evidence>
<keyword evidence="2" id="KW-0695">RNA-directed DNA polymerase</keyword>
<feature type="domain" description="Reverse transcriptase" evidence="1">
    <location>
        <begin position="1"/>
        <end position="112"/>
    </location>
</feature>
<dbReference type="EMBL" id="AM746676">
    <property type="protein sequence ID" value="CAN96806.1"/>
    <property type="molecule type" value="Genomic_DNA"/>
</dbReference>
<dbReference type="KEGG" id="scl:sce6637"/>
<dbReference type="Pfam" id="PF00078">
    <property type="entry name" value="RVT_1"/>
    <property type="match status" value="1"/>
</dbReference>
<dbReference type="eggNOG" id="COG3344">
    <property type="taxonomic scope" value="Bacteria"/>
</dbReference>
<protein>
    <submittedName>
        <fullName evidence="2">Reverse transcriptase</fullName>
    </submittedName>
</protein>
<keyword evidence="2" id="KW-0548">Nucleotidyltransferase</keyword>
<keyword evidence="2" id="KW-0808">Transferase</keyword>
<organism evidence="2 3">
    <name type="scientific">Sorangium cellulosum (strain So ce56)</name>
    <name type="common">Polyangium cellulosum (strain So ce56)</name>
    <dbReference type="NCBI Taxonomy" id="448385"/>
    <lineage>
        <taxon>Bacteria</taxon>
        <taxon>Pseudomonadati</taxon>
        <taxon>Myxococcota</taxon>
        <taxon>Polyangia</taxon>
        <taxon>Polyangiales</taxon>
        <taxon>Polyangiaceae</taxon>
        <taxon>Sorangium</taxon>
    </lineage>
</organism>
<dbReference type="SUPFAM" id="SSF56672">
    <property type="entry name" value="DNA/RNA polymerases"/>
    <property type="match status" value="1"/>
</dbReference>
<reference evidence="2 3" key="1">
    <citation type="journal article" date="2007" name="Nat. Biotechnol.">
        <title>Complete genome sequence of the myxobacterium Sorangium cellulosum.</title>
        <authorList>
            <person name="Schneiker S."/>
            <person name="Perlova O."/>
            <person name="Kaiser O."/>
            <person name="Gerth K."/>
            <person name="Alici A."/>
            <person name="Altmeyer M.O."/>
            <person name="Bartels D."/>
            <person name="Bekel T."/>
            <person name="Beyer S."/>
            <person name="Bode E."/>
            <person name="Bode H.B."/>
            <person name="Bolten C.J."/>
            <person name="Choudhuri J.V."/>
            <person name="Doss S."/>
            <person name="Elnakady Y.A."/>
            <person name="Frank B."/>
            <person name="Gaigalat L."/>
            <person name="Goesmann A."/>
            <person name="Groeger C."/>
            <person name="Gross F."/>
            <person name="Jelsbak L."/>
            <person name="Jelsbak L."/>
            <person name="Kalinowski J."/>
            <person name="Kegler C."/>
            <person name="Knauber T."/>
            <person name="Konietzny S."/>
            <person name="Kopp M."/>
            <person name="Krause L."/>
            <person name="Krug D."/>
            <person name="Linke B."/>
            <person name="Mahmud T."/>
            <person name="Martinez-Arias R."/>
            <person name="McHardy A.C."/>
            <person name="Merai M."/>
            <person name="Meyer F."/>
            <person name="Mormann S."/>
            <person name="Munoz-Dorado J."/>
            <person name="Perez J."/>
            <person name="Pradella S."/>
            <person name="Rachid S."/>
            <person name="Raddatz G."/>
            <person name="Rosenau F."/>
            <person name="Rueckert C."/>
            <person name="Sasse F."/>
            <person name="Scharfe M."/>
            <person name="Schuster S.C."/>
            <person name="Suen G."/>
            <person name="Treuner-Lange A."/>
            <person name="Velicer G.J."/>
            <person name="Vorholter F.-J."/>
            <person name="Weissman K.J."/>
            <person name="Welch R.D."/>
            <person name="Wenzel S.C."/>
            <person name="Whitworth D.E."/>
            <person name="Wilhelm S."/>
            <person name="Wittmann C."/>
            <person name="Bloecker H."/>
            <person name="Puehler A."/>
            <person name="Mueller R."/>
        </authorList>
    </citation>
    <scope>NUCLEOTIDE SEQUENCE [LARGE SCALE GENOMIC DNA]</scope>
    <source>
        <strain evidence="3">So ce56</strain>
    </source>
</reference>
<dbReference type="Proteomes" id="UP000002139">
    <property type="component" value="Chromosome"/>
</dbReference>